<keyword evidence="1" id="KW-0472">Membrane</keyword>
<evidence type="ECO:0000313" key="2">
    <source>
        <dbReference type="EMBL" id="MCU7548031.1"/>
    </source>
</evidence>
<dbReference type="EMBL" id="JAOTIF010000001">
    <property type="protein sequence ID" value="MCU7548031.1"/>
    <property type="molecule type" value="Genomic_DNA"/>
</dbReference>
<dbReference type="Proteomes" id="UP001155483">
    <property type="component" value="Unassembled WGS sequence"/>
</dbReference>
<protein>
    <submittedName>
        <fullName evidence="2">Translocation/assembly module TamB</fullName>
    </submittedName>
</protein>
<dbReference type="PANTHER" id="PTHR30441">
    <property type="entry name" value="DUF748 DOMAIN-CONTAINING PROTEIN"/>
    <property type="match status" value="1"/>
</dbReference>
<proteinExistence type="predicted"/>
<dbReference type="GO" id="GO:0005886">
    <property type="term" value="C:plasma membrane"/>
    <property type="evidence" value="ECO:0007669"/>
    <property type="project" value="TreeGrafter"/>
</dbReference>
<name>A0A9X3B724_9BACT</name>
<reference evidence="2" key="1">
    <citation type="submission" date="2022-09" db="EMBL/GenBank/DDBJ databases">
        <authorList>
            <person name="Yuan C."/>
            <person name="Ke Z."/>
        </authorList>
    </citation>
    <scope>NUCLEOTIDE SEQUENCE</scope>
    <source>
        <strain evidence="2">LB-8</strain>
    </source>
</reference>
<dbReference type="RefSeq" id="WP_279295475.1">
    <property type="nucleotide sequence ID" value="NZ_JAOTIF010000001.1"/>
</dbReference>
<evidence type="ECO:0000256" key="1">
    <source>
        <dbReference type="SAM" id="Phobius"/>
    </source>
</evidence>
<evidence type="ECO:0000313" key="3">
    <source>
        <dbReference type="Proteomes" id="UP001155483"/>
    </source>
</evidence>
<dbReference type="PANTHER" id="PTHR30441:SF8">
    <property type="entry name" value="DUF748 DOMAIN-CONTAINING PROTEIN"/>
    <property type="match status" value="1"/>
</dbReference>
<sequence>MVQKWIKRAVIFFAIIIFLIAGFLLFLHTPIGKSIVRQKVESYLQQKWMTGVNIGSIDYRLPNWIVLEQVLILDRKRDTLLSGGRLYAGIKPLKLLSNTVDITGVSLEEITLHLGREAGDTAFNFQFILDAFTPSSKPKTAPSKSTPMQLSANKLFLDNVRFSLNDKKGKFYLSAVIGSFSCTPDELNLEKTTFRVNQLLLMNSQVSIIDSFSSGNSKPVTTSSSRADPAALVVAINKLGLQNIRFSYHGPCDKTGIDILVDSLQFKDGFLDLASQTIKGRHISINKSTVELLSCIPARKVASEKEQKQSPTKNYYWDIHVDTITLNNNSFAYHNSAVPAKGGLDWQHLNLQRISLVITHGDLDSSRLLTNLDVRSLLMNDQLNFKKMTAQVRLTKSLLSVSDLSAAINQSQLSTRGNLILPYGPGSYQAANPPKVRIKNSTINYGDLLLIQPGLKKILPVSLLPSENIMVSANVSGDLFNFKAEEVRLTTSSKQVQFNGSIDLNIRGSTAPVYKATIDQLHLKKQILSKDLLDQIEKANTRLPGDVAMAGQIQGTGKKLTADLRLNSTLGQLNVKGTAQNISDPNQLDYDFQLDANQFETGKLLGLDSILGKTTGHVLIKGRGIQMGQLAATVVLQLASATIQGYSYSNINLEGGISKSVFTARGRIDDPNLETEIDLQGHISNRGTAVQGNILIGRADLNKIHLTGDSIIVASNINIDADYASPQRINASIRADSNRITVRGKEVFADSISFICKSDPDSTLLLANAPFINATLRCNYPVNMLSSEISSLLKAVYLVKDQAHVDLGLPGMRNRRTSVDVKLTQDELLSSLVPELTFNEPVMINGTYDAGKKDSFLFIKMSAPSIQYDNYVGNDLQFKAESSDSAIQFVLSGREILGGAKPLASPNITGELRKDKLDVKGKVEDTTGKEYYSGSVGVTFEKNRTIFRLSDDLNLNYSKWKVPIDNSVTVQKDGFIVDNLSLENKGQILYINSKDRQTISPIDIRIDSFDIGNILAIASYGDTMIAKGTLKADINIQQPINKVPVLTGDIIAKNLAVYNIPVGDLNFHSNTSGDSLVMNGSISGNNQLDFSGSIHPVHERINVHTRLQKLDINLAQEFTKEWLTRVSGQISGELQLAGSPDSLSGQGVISLDSVTFALKDFNALYRIDKQKIYIEYPAINFRKFIISDTLGHPLTVQGQVKIISIGKVGMDLSLETKKLVVLNAVRQAESHIYGTGILDAQVAIKGTSEEPVINGNAYLHEKSSVHFLLSPKSNSIKRQKGGIVFVDIDTLSLPGADIEAPVKDSITARKEFKGLKYNLDLKVSKDAVFSVIIDPSTNDELLVKGEGRLNAGLGESGQMGINGVYHLQSGYYKMNNLLLKGKFMLVAGSTITFDGDPMSAVADVTTEYEVETSAKGLLDYKDIDDEAYSQKATFVVVFMIKGPVSKPVLSFDIKLKQGKNSLNSSVRSDIEHELDRLRNDVSAMNKQVFSLLLTKRFSSAEGSNTVASSNLNVNNALKEGVSSFLAEAMNQVADQLIKGVDIDVNMTSYKSGDDPISKTDLGVAMSKDLFQNRMVISVEENFLLNDDGSSAQKSGSQYVPDITTTYKLSKDGHLQVKAYQKNEFDAVVQGYFTEVGVSFTFELSYDHLKELLHRKKYLPNEEK</sequence>
<dbReference type="InterPro" id="IPR052894">
    <property type="entry name" value="AsmA-related"/>
</dbReference>
<keyword evidence="3" id="KW-1185">Reference proteome</keyword>
<keyword evidence="1" id="KW-1133">Transmembrane helix</keyword>
<feature type="transmembrane region" description="Helical" evidence="1">
    <location>
        <begin position="9"/>
        <end position="27"/>
    </location>
</feature>
<reference evidence="2" key="2">
    <citation type="submission" date="2023-04" db="EMBL/GenBank/DDBJ databases">
        <title>Paracnuella aquatica gen. nov., sp. nov., a member of the family Chitinophagaceae isolated from a hot spring.</title>
        <authorList>
            <person name="Wang C."/>
        </authorList>
    </citation>
    <scope>NUCLEOTIDE SEQUENCE</scope>
    <source>
        <strain evidence="2">LB-8</strain>
    </source>
</reference>
<organism evidence="2 3">
    <name type="scientific">Paraflavisolibacter caeni</name>
    <dbReference type="NCBI Taxonomy" id="2982496"/>
    <lineage>
        <taxon>Bacteria</taxon>
        <taxon>Pseudomonadati</taxon>
        <taxon>Bacteroidota</taxon>
        <taxon>Chitinophagia</taxon>
        <taxon>Chitinophagales</taxon>
        <taxon>Chitinophagaceae</taxon>
        <taxon>Paraflavisolibacter</taxon>
    </lineage>
</organism>
<gene>
    <name evidence="2" type="ORF">OCK74_02845</name>
</gene>
<comment type="caution">
    <text evidence="2">The sequence shown here is derived from an EMBL/GenBank/DDBJ whole genome shotgun (WGS) entry which is preliminary data.</text>
</comment>
<accession>A0A9X3B724</accession>
<keyword evidence="1" id="KW-0812">Transmembrane</keyword>
<dbReference type="GO" id="GO:0090313">
    <property type="term" value="P:regulation of protein targeting to membrane"/>
    <property type="evidence" value="ECO:0007669"/>
    <property type="project" value="TreeGrafter"/>
</dbReference>